<name>A0ABW4Z8V8_9BACT</name>
<dbReference type="PANTHER" id="PTHR33321:SF12">
    <property type="entry name" value="PLANT BASIC SECRETORY PROTEIN (BSP) FAMILY PROTEIN"/>
    <property type="match status" value="1"/>
</dbReference>
<feature type="domain" description="F5/8 type C" evidence="2">
    <location>
        <begin position="37"/>
        <end position="133"/>
    </location>
</feature>
<evidence type="ECO:0000259" key="2">
    <source>
        <dbReference type="Pfam" id="PF00754"/>
    </source>
</evidence>
<dbReference type="SUPFAM" id="SSF49785">
    <property type="entry name" value="Galactose-binding domain-like"/>
    <property type="match status" value="1"/>
</dbReference>
<feature type="signal peptide" evidence="1">
    <location>
        <begin position="1"/>
        <end position="23"/>
    </location>
</feature>
<keyword evidence="4" id="KW-1185">Reference proteome</keyword>
<dbReference type="InterPro" id="IPR000421">
    <property type="entry name" value="FA58C"/>
</dbReference>
<evidence type="ECO:0000313" key="3">
    <source>
        <dbReference type="EMBL" id="MFD2158282.1"/>
    </source>
</evidence>
<feature type="chain" id="PRO_5045222281" evidence="1">
    <location>
        <begin position="24"/>
        <end position="360"/>
    </location>
</feature>
<dbReference type="InterPro" id="IPR008979">
    <property type="entry name" value="Galactose-bd-like_sf"/>
</dbReference>
<evidence type="ECO:0000256" key="1">
    <source>
        <dbReference type="SAM" id="SignalP"/>
    </source>
</evidence>
<evidence type="ECO:0000313" key="4">
    <source>
        <dbReference type="Proteomes" id="UP001597389"/>
    </source>
</evidence>
<comment type="caution">
    <text evidence="3">The sequence shown here is derived from an EMBL/GenBank/DDBJ whole genome shotgun (WGS) entry which is preliminary data.</text>
</comment>
<proteinExistence type="predicted"/>
<dbReference type="Gene3D" id="2.60.120.260">
    <property type="entry name" value="Galactose-binding domain-like"/>
    <property type="match status" value="1"/>
</dbReference>
<dbReference type="InterPro" id="IPR007541">
    <property type="entry name" value="Uncharacterised_BSP"/>
</dbReference>
<accession>A0ABW4Z8V8</accession>
<organism evidence="3 4">
    <name type="scientific">Rubritalea tangerina</name>
    <dbReference type="NCBI Taxonomy" id="430798"/>
    <lineage>
        <taxon>Bacteria</taxon>
        <taxon>Pseudomonadati</taxon>
        <taxon>Verrucomicrobiota</taxon>
        <taxon>Verrucomicrobiia</taxon>
        <taxon>Verrucomicrobiales</taxon>
        <taxon>Rubritaleaceae</taxon>
        <taxon>Rubritalea</taxon>
    </lineage>
</organism>
<sequence>MKNVHQHTLSIAILASTALGAHAIEPTNHHTTLPTYKEHTRTLATDGLPDTHFWSDRNPRRGDIFQVDFAQSLKGKNVFVHSGQANGRDQIHNANLQVSADGKQWKTIGRFRQGKAQGKVTFDATKARIAFYGDGWSWVVIREIKISSDPLTLISKEKTINYGDKKIPLKITVDIDGAQSQQKVIDDLIERYFIEWPMIAKLLDAPLPTTPKHLYLCFYSKMGHPAHVSGTTMVISTNHLKNHTKDTYGVFTHELTHFVQNYRGKAPTWFSEGTADYIRYMLHTESLWARRNLKHQNRKNPLGSYWSSTAFLIWLEKTYKKPITAKVSCACSDGKYNDAIWQQLTGKSLEELTKLYQAEN</sequence>
<dbReference type="RefSeq" id="WP_377177618.1">
    <property type="nucleotide sequence ID" value="NZ_JBHUJB010000021.1"/>
</dbReference>
<dbReference type="Pfam" id="PF04450">
    <property type="entry name" value="BSP"/>
    <property type="match status" value="1"/>
</dbReference>
<keyword evidence="1" id="KW-0732">Signal</keyword>
<gene>
    <name evidence="3" type="ORF">ACFSW8_05175</name>
</gene>
<dbReference type="Pfam" id="PF00754">
    <property type="entry name" value="F5_F8_type_C"/>
    <property type="match status" value="1"/>
</dbReference>
<dbReference type="Proteomes" id="UP001597389">
    <property type="component" value="Unassembled WGS sequence"/>
</dbReference>
<protein>
    <submittedName>
        <fullName evidence="3">Basic secretory protein-like protein</fullName>
    </submittedName>
</protein>
<dbReference type="EMBL" id="JBHUJB010000021">
    <property type="protein sequence ID" value="MFD2158282.1"/>
    <property type="molecule type" value="Genomic_DNA"/>
</dbReference>
<dbReference type="PANTHER" id="PTHR33321">
    <property type="match status" value="1"/>
</dbReference>
<reference evidence="4" key="1">
    <citation type="journal article" date="2019" name="Int. J. Syst. Evol. Microbiol.">
        <title>The Global Catalogue of Microorganisms (GCM) 10K type strain sequencing project: providing services to taxonomists for standard genome sequencing and annotation.</title>
        <authorList>
            <consortium name="The Broad Institute Genomics Platform"/>
            <consortium name="The Broad Institute Genome Sequencing Center for Infectious Disease"/>
            <person name="Wu L."/>
            <person name="Ma J."/>
        </authorList>
    </citation>
    <scope>NUCLEOTIDE SEQUENCE [LARGE SCALE GENOMIC DNA]</scope>
    <source>
        <strain evidence="4">CCUG 57942</strain>
    </source>
</reference>